<dbReference type="GO" id="GO:0000287">
    <property type="term" value="F:magnesium ion binding"/>
    <property type="evidence" value="ECO:0007669"/>
    <property type="project" value="InterPro"/>
</dbReference>
<feature type="binding site" evidence="3">
    <location>
        <position position="94"/>
    </location>
    <ligand>
        <name>Mg(2+)</name>
        <dbReference type="ChEBI" id="CHEBI:18420"/>
    </ligand>
</feature>
<feature type="binding site" evidence="2">
    <location>
        <position position="28"/>
    </location>
    <ligand>
        <name>CoA</name>
        <dbReference type="ChEBI" id="CHEBI:57287"/>
    </ligand>
</feature>
<sequence>MKTSDDYNELMLHPEELGVLSFKAVPKRRIEFCIGRAAAHSALSKINIKNFPILKGVHNEPLWPKGVVGAISHSGEVALAAVARKEKAAGIGLDIERIDETIPKDIIKVVCTIREAGWVNDSKDRKIERLIMVFSAKESAFKAFSPIMNQFLTYFDAELIWDEDASRFRGKLLTKVGPDYIEGYAFEVGCRRIGQYIFTFMSLPPLL</sequence>
<feature type="domain" description="4'-phosphopantetheinyl transferase" evidence="4">
    <location>
        <begin position="90"/>
        <end position="166"/>
    </location>
</feature>
<dbReference type="STRING" id="1192197.JBW_04650"/>
<dbReference type="GO" id="GO:0009239">
    <property type="term" value="P:enterobactin biosynthetic process"/>
    <property type="evidence" value="ECO:0007669"/>
    <property type="project" value="InterPro"/>
</dbReference>
<feature type="binding site" evidence="3">
    <location>
        <position position="96"/>
    </location>
    <ligand>
        <name>Mg(2+)</name>
        <dbReference type="ChEBI" id="CHEBI:18420"/>
    </ligand>
</feature>
<dbReference type="AlphaFoldDB" id="I9NUJ6"/>
<evidence type="ECO:0000259" key="5">
    <source>
        <dbReference type="Pfam" id="PF17837"/>
    </source>
</evidence>
<dbReference type="GO" id="GO:0009366">
    <property type="term" value="C:enterobactin synthetase complex"/>
    <property type="evidence" value="ECO:0007669"/>
    <property type="project" value="InterPro"/>
</dbReference>
<keyword evidence="3" id="KW-0460">Magnesium</keyword>
<feature type="binding site" evidence="2">
    <location>
        <position position="152"/>
    </location>
    <ligand>
        <name>CoA</name>
        <dbReference type="ChEBI" id="CHEBI:57287"/>
    </ligand>
</feature>
<feature type="binding site" evidence="2">
    <location>
        <position position="94"/>
    </location>
    <ligand>
        <name>CoA</name>
        <dbReference type="ChEBI" id="CHEBI:57287"/>
    </ligand>
</feature>
<dbReference type="GO" id="GO:0008897">
    <property type="term" value="F:holo-[acyl-carrier-protein] synthase activity"/>
    <property type="evidence" value="ECO:0007669"/>
    <property type="project" value="InterPro"/>
</dbReference>
<dbReference type="InterPro" id="IPR008278">
    <property type="entry name" value="4-PPantetheinyl_Trfase_dom"/>
</dbReference>
<comment type="cofactor">
    <cofactor evidence="3">
        <name>Mg(2+)</name>
        <dbReference type="ChEBI" id="CHEBI:18420"/>
    </cofactor>
</comment>
<dbReference type="RefSeq" id="WP_007954895.1">
    <property type="nucleotide sequence ID" value="NZ_CP010978.1"/>
</dbReference>
<dbReference type="Proteomes" id="UP000005361">
    <property type="component" value="Chromosome"/>
</dbReference>
<dbReference type="PANTHER" id="PTHR38096">
    <property type="entry name" value="ENTEROBACTIN SYNTHASE COMPONENT D"/>
    <property type="match status" value="1"/>
</dbReference>
<dbReference type="Gene3D" id="3.90.470.20">
    <property type="entry name" value="4'-phosphopantetheinyl transferase domain"/>
    <property type="match status" value="1"/>
</dbReference>
<dbReference type="GO" id="GO:0005886">
    <property type="term" value="C:plasma membrane"/>
    <property type="evidence" value="ECO:0007669"/>
    <property type="project" value="TreeGrafter"/>
</dbReference>
<dbReference type="EMBL" id="CP010978">
    <property type="protein sequence ID" value="AJQ29979.1"/>
    <property type="molecule type" value="Genomic_DNA"/>
</dbReference>
<evidence type="ECO:0000256" key="2">
    <source>
        <dbReference type="PIRSR" id="PIRSR603542-1"/>
    </source>
</evidence>
<gene>
    <name evidence="6" type="ORF">JBW_04650</name>
</gene>
<dbReference type="InterPro" id="IPR041354">
    <property type="entry name" value="4PPT_N"/>
</dbReference>
<keyword evidence="3" id="KW-0479">Metal-binding</keyword>
<feature type="domain" description="4'-phosphopantetheinyl transferase N-terminal" evidence="5">
    <location>
        <begin position="23"/>
        <end position="83"/>
    </location>
</feature>
<reference evidence="6 7" key="1">
    <citation type="journal article" date="2015" name="Genome Announc.">
        <title>Complete Genome Sequence of Pelosinus fermentans JBW45, a Member of a Remarkably Competitive Group of Negativicutes in the Firmicutes Phylum.</title>
        <authorList>
            <person name="De Leon K.B."/>
            <person name="Utturkar S.M."/>
            <person name="Camilleri L.B."/>
            <person name="Elias D.A."/>
            <person name="Arkin A.P."/>
            <person name="Fields M.W."/>
            <person name="Brown S.D."/>
            <person name="Wall J.D."/>
        </authorList>
    </citation>
    <scope>NUCLEOTIDE SEQUENCE [LARGE SCALE GENOMIC DNA]</scope>
    <source>
        <strain evidence="6 7">JBW45</strain>
    </source>
</reference>
<dbReference type="InterPro" id="IPR003542">
    <property type="entry name" value="Enbac_synth_compD-like"/>
</dbReference>
<dbReference type="OrthoDB" id="8210607at2"/>
<name>I9NUJ6_9FIRM</name>
<dbReference type="InterPro" id="IPR037143">
    <property type="entry name" value="4-PPantetheinyl_Trfase_dom_sf"/>
</dbReference>
<accession>I9NUJ6</accession>
<dbReference type="SUPFAM" id="SSF56214">
    <property type="entry name" value="4'-phosphopantetheinyl transferase"/>
    <property type="match status" value="1"/>
</dbReference>
<evidence type="ECO:0000256" key="3">
    <source>
        <dbReference type="PIRSR" id="PIRSR603542-2"/>
    </source>
</evidence>
<dbReference type="PRINTS" id="PR01399">
    <property type="entry name" value="ENTSNTHTASED"/>
</dbReference>
<evidence type="ECO:0000259" key="4">
    <source>
        <dbReference type="Pfam" id="PF01648"/>
    </source>
</evidence>
<evidence type="ECO:0000313" key="7">
    <source>
        <dbReference type="Proteomes" id="UP000005361"/>
    </source>
</evidence>
<keyword evidence="1 6" id="KW-0808">Transferase</keyword>
<organism evidence="6 7">
    <name type="scientific">Pelosinus fermentans JBW45</name>
    <dbReference type="NCBI Taxonomy" id="1192197"/>
    <lineage>
        <taxon>Bacteria</taxon>
        <taxon>Bacillati</taxon>
        <taxon>Bacillota</taxon>
        <taxon>Negativicutes</taxon>
        <taxon>Selenomonadales</taxon>
        <taxon>Sporomusaceae</taxon>
        <taxon>Pelosinus</taxon>
    </lineage>
</organism>
<dbReference type="Pfam" id="PF17837">
    <property type="entry name" value="4PPT_N"/>
    <property type="match status" value="1"/>
</dbReference>
<evidence type="ECO:0000256" key="1">
    <source>
        <dbReference type="ARBA" id="ARBA00022679"/>
    </source>
</evidence>
<evidence type="ECO:0000313" key="6">
    <source>
        <dbReference type="EMBL" id="AJQ29979.1"/>
    </source>
</evidence>
<dbReference type="PANTHER" id="PTHR38096:SF1">
    <property type="entry name" value="ENTEROBACTIN SYNTHASE COMPONENT D"/>
    <property type="match status" value="1"/>
</dbReference>
<dbReference type="KEGG" id="pft:JBW_04650"/>
<protein>
    <submittedName>
        <fullName evidence="6">4'-phosphopantetheinyl transferase</fullName>
    </submittedName>
</protein>
<feature type="binding site" evidence="2">
    <location>
        <begin position="72"/>
        <end position="73"/>
    </location>
    <ligand>
        <name>CoA</name>
        <dbReference type="ChEBI" id="CHEBI:57287"/>
    </ligand>
</feature>
<proteinExistence type="predicted"/>
<dbReference type="HOGENOM" id="CLU_075076_2_1_9"/>
<feature type="binding site" evidence="3">
    <location>
        <position position="95"/>
    </location>
    <ligand>
        <name>Mg(2+)</name>
        <dbReference type="ChEBI" id="CHEBI:18420"/>
    </ligand>
</feature>
<feature type="binding site" evidence="2">
    <location>
        <position position="138"/>
    </location>
    <ligand>
        <name>CoA</name>
        <dbReference type="ChEBI" id="CHEBI:57287"/>
    </ligand>
</feature>
<feature type="binding site" evidence="2">
    <location>
        <position position="142"/>
    </location>
    <ligand>
        <name>CoA</name>
        <dbReference type="ChEBI" id="CHEBI:57287"/>
    </ligand>
</feature>
<dbReference type="Pfam" id="PF01648">
    <property type="entry name" value="ACPS"/>
    <property type="match status" value="1"/>
</dbReference>
<reference evidence="7" key="2">
    <citation type="submission" date="2015-02" db="EMBL/GenBank/DDBJ databases">
        <title>Complete Genome Sequence of Pelosinus fermentans JBW45.</title>
        <authorList>
            <person name="De Leon K.B."/>
            <person name="Utturkar S.M."/>
            <person name="Camilleri L.B."/>
            <person name="Arkin A.P."/>
            <person name="Fields M.W."/>
            <person name="Brown S.D."/>
            <person name="Wall J.D."/>
        </authorList>
    </citation>
    <scope>NUCLEOTIDE SEQUENCE [LARGE SCALE GENOMIC DNA]</scope>
    <source>
        <strain evidence="7">JBW45</strain>
    </source>
</reference>
<feature type="binding site" evidence="2">
    <location>
        <position position="36"/>
    </location>
    <ligand>
        <name>CoA</name>
        <dbReference type="ChEBI" id="CHEBI:57287"/>
    </ligand>
</feature>